<protein>
    <submittedName>
        <fullName evidence="1">Uncharacterized protein</fullName>
    </submittedName>
</protein>
<name>A0AAV7UZ97_PLEWA</name>
<sequence>MAPQFLEPASRIPGRPVKSTVRSAFGLFSPPGHEQACKREAAAPGESATGAAAVAPLALRHTRRELASPSPALPAHRGAPATQVMIYGNGYETAHFMQCILEERFAGYIRLEDAPLLSISFDMCSHIALILQKI</sequence>
<evidence type="ECO:0000313" key="2">
    <source>
        <dbReference type="Proteomes" id="UP001066276"/>
    </source>
</evidence>
<proteinExistence type="predicted"/>
<comment type="caution">
    <text evidence="1">The sequence shown here is derived from an EMBL/GenBank/DDBJ whole genome shotgun (WGS) entry which is preliminary data.</text>
</comment>
<dbReference type="EMBL" id="JANPWB010000004">
    <property type="protein sequence ID" value="KAJ1193661.1"/>
    <property type="molecule type" value="Genomic_DNA"/>
</dbReference>
<keyword evidence="2" id="KW-1185">Reference proteome</keyword>
<organism evidence="1 2">
    <name type="scientific">Pleurodeles waltl</name>
    <name type="common">Iberian ribbed newt</name>
    <dbReference type="NCBI Taxonomy" id="8319"/>
    <lineage>
        <taxon>Eukaryota</taxon>
        <taxon>Metazoa</taxon>
        <taxon>Chordata</taxon>
        <taxon>Craniata</taxon>
        <taxon>Vertebrata</taxon>
        <taxon>Euteleostomi</taxon>
        <taxon>Amphibia</taxon>
        <taxon>Batrachia</taxon>
        <taxon>Caudata</taxon>
        <taxon>Salamandroidea</taxon>
        <taxon>Salamandridae</taxon>
        <taxon>Pleurodelinae</taxon>
        <taxon>Pleurodeles</taxon>
    </lineage>
</organism>
<gene>
    <name evidence="1" type="ORF">NDU88_002957</name>
</gene>
<dbReference type="AlphaFoldDB" id="A0AAV7UZ97"/>
<reference evidence="1" key="1">
    <citation type="journal article" date="2022" name="bioRxiv">
        <title>Sequencing and chromosome-scale assembly of the giantPleurodeles waltlgenome.</title>
        <authorList>
            <person name="Brown T."/>
            <person name="Elewa A."/>
            <person name="Iarovenko S."/>
            <person name="Subramanian E."/>
            <person name="Araus A.J."/>
            <person name="Petzold A."/>
            <person name="Susuki M."/>
            <person name="Suzuki K.-i.T."/>
            <person name="Hayashi T."/>
            <person name="Toyoda A."/>
            <person name="Oliveira C."/>
            <person name="Osipova E."/>
            <person name="Leigh N.D."/>
            <person name="Simon A."/>
            <person name="Yun M.H."/>
        </authorList>
    </citation>
    <scope>NUCLEOTIDE SEQUENCE</scope>
    <source>
        <strain evidence="1">20211129_DDA</strain>
        <tissue evidence="1">Liver</tissue>
    </source>
</reference>
<evidence type="ECO:0000313" key="1">
    <source>
        <dbReference type="EMBL" id="KAJ1193661.1"/>
    </source>
</evidence>
<dbReference type="Proteomes" id="UP001066276">
    <property type="component" value="Chromosome 2_2"/>
</dbReference>
<accession>A0AAV7UZ97</accession>